<dbReference type="EMBL" id="RSEJ01000003">
    <property type="protein sequence ID" value="NBI51784.1"/>
    <property type="molecule type" value="Genomic_DNA"/>
</dbReference>
<dbReference type="SUPFAM" id="SSF55781">
    <property type="entry name" value="GAF domain-like"/>
    <property type="match status" value="1"/>
</dbReference>
<dbReference type="InterPro" id="IPR003607">
    <property type="entry name" value="HD/PDEase_dom"/>
</dbReference>
<dbReference type="PANTHER" id="PTHR45228:SF1">
    <property type="entry name" value="CYCLIC DI-GMP PHOSPHODIESTERASE TM_0186"/>
    <property type="match status" value="1"/>
</dbReference>
<keyword evidence="3" id="KW-1185">Reference proteome</keyword>
<dbReference type="CDD" id="cd00077">
    <property type="entry name" value="HDc"/>
    <property type="match status" value="1"/>
</dbReference>
<accession>A0ABW9YEZ3</accession>
<gene>
    <name evidence="2" type="ORF">EIZ48_04230</name>
</gene>
<dbReference type="PROSITE" id="PS51832">
    <property type="entry name" value="HD_GYP"/>
    <property type="match status" value="1"/>
</dbReference>
<dbReference type="PANTHER" id="PTHR45228">
    <property type="entry name" value="CYCLIC DI-GMP PHOSPHODIESTERASE TM_0186-RELATED"/>
    <property type="match status" value="1"/>
</dbReference>
<dbReference type="InterPro" id="IPR037522">
    <property type="entry name" value="HD_GYP_dom"/>
</dbReference>
<comment type="caution">
    <text evidence="2">The sequence shown here is derived from an EMBL/GenBank/DDBJ whole genome shotgun (WGS) entry which is preliminary data.</text>
</comment>
<dbReference type="SMART" id="SM00471">
    <property type="entry name" value="HDc"/>
    <property type="match status" value="1"/>
</dbReference>
<protein>
    <submittedName>
        <fullName evidence="2">HD domain-containing protein</fullName>
    </submittedName>
</protein>
<evidence type="ECO:0000313" key="2">
    <source>
        <dbReference type="EMBL" id="NBI51784.1"/>
    </source>
</evidence>
<dbReference type="Proteomes" id="UP000738517">
    <property type="component" value="Unassembled WGS sequence"/>
</dbReference>
<organism evidence="2 3">
    <name type="scientific">Photobacterium alginatilyticum</name>
    <dbReference type="NCBI Taxonomy" id="1775171"/>
    <lineage>
        <taxon>Bacteria</taxon>
        <taxon>Pseudomonadati</taxon>
        <taxon>Pseudomonadota</taxon>
        <taxon>Gammaproteobacteria</taxon>
        <taxon>Vibrionales</taxon>
        <taxon>Vibrionaceae</taxon>
        <taxon>Photobacterium</taxon>
    </lineage>
</organism>
<dbReference type="InterPro" id="IPR003018">
    <property type="entry name" value="GAF"/>
</dbReference>
<evidence type="ECO:0000259" key="1">
    <source>
        <dbReference type="PROSITE" id="PS51832"/>
    </source>
</evidence>
<dbReference type="InterPro" id="IPR052020">
    <property type="entry name" value="Cyclic_di-GMP/3'3'-cGAMP_PDE"/>
</dbReference>
<dbReference type="InterPro" id="IPR029016">
    <property type="entry name" value="GAF-like_dom_sf"/>
</dbReference>
<proteinExistence type="predicted"/>
<dbReference type="Gene3D" id="3.30.450.40">
    <property type="match status" value="1"/>
</dbReference>
<evidence type="ECO:0000313" key="3">
    <source>
        <dbReference type="Proteomes" id="UP000738517"/>
    </source>
</evidence>
<dbReference type="SUPFAM" id="SSF109604">
    <property type="entry name" value="HD-domain/PDEase-like"/>
    <property type="match status" value="1"/>
</dbReference>
<dbReference type="Pfam" id="PF13487">
    <property type="entry name" value="HD_5"/>
    <property type="match status" value="1"/>
</dbReference>
<dbReference type="Pfam" id="PF13185">
    <property type="entry name" value="GAF_2"/>
    <property type="match status" value="1"/>
</dbReference>
<feature type="domain" description="HD-GYP" evidence="1">
    <location>
        <begin position="156"/>
        <end position="364"/>
    </location>
</feature>
<sequence length="390" mass="44186">MTTEAIVTTLKDTVRQLHRKLLDSGLSELSRISIALLDEEHIRTYVDSTVGSVSLSHHSKRLNASLSLSQLVQTRKPRVVDDYSCYLEGKKDGANAWILKNKLLSSYTIPVFFSGDFLGFIFFNSKRKSYFDEQMLALLRDIVEEIQTGIYLERIMFDKIVSLSKFADKASEIRDKGTALHCIRLMELTRIISSHVANTVEITDREMYYLIKFSPLHDIGKIGIPDNILLKAGPLTPDEYAVMKRHVEYGLEMVNAVCDSKVRQHDAYQMIRHIIGAHHEMLDGSGYPNGLEASDINIFSRIVTVADIFDALTSERTYKKAWSVEDALYELNEMVQRNKLDPLCVEALVLYFNNVSEMESAASIDNRCVSAKSKDDSLHVRGNDMPFISA</sequence>
<dbReference type="Gene3D" id="1.10.3210.10">
    <property type="entry name" value="Hypothetical protein af1432"/>
    <property type="match status" value="1"/>
</dbReference>
<reference evidence="2 3" key="1">
    <citation type="journal article" date="2017" name="Int. J. Syst. Evol. Microbiol.">
        <title>Photobacterium alginatilyticum sp. nov., a marine bacterium isolated from bottom seawater.</title>
        <authorList>
            <person name="Wang X."/>
            <person name="Wang Y."/>
            <person name="Yang X."/>
            <person name="Sun H."/>
            <person name="Li B."/>
            <person name="Zhang X.H."/>
        </authorList>
    </citation>
    <scope>NUCLEOTIDE SEQUENCE [LARGE SCALE GENOMIC DNA]</scope>
    <source>
        <strain evidence="2 3">P03D4</strain>
    </source>
</reference>
<name>A0ABW9YEZ3_9GAMM</name>